<keyword evidence="4" id="KW-1185">Reference proteome</keyword>
<feature type="region of interest" description="Disordered" evidence="1">
    <location>
        <begin position="1"/>
        <end position="22"/>
    </location>
</feature>
<dbReference type="EMBL" id="JAJOMB010000015">
    <property type="protein sequence ID" value="MCD5314317.1"/>
    <property type="molecule type" value="Genomic_DNA"/>
</dbReference>
<proteinExistence type="predicted"/>
<dbReference type="InterPro" id="IPR003870">
    <property type="entry name" value="DUF222"/>
</dbReference>
<feature type="region of interest" description="Disordered" evidence="1">
    <location>
        <begin position="59"/>
        <end position="102"/>
    </location>
</feature>
<comment type="caution">
    <text evidence="3">The sequence shown here is derived from an EMBL/GenBank/DDBJ whole genome shotgun (WGS) entry which is preliminary data.</text>
</comment>
<feature type="region of interest" description="Disordered" evidence="1">
    <location>
        <begin position="309"/>
        <end position="367"/>
    </location>
</feature>
<reference evidence="3" key="1">
    <citation type="submission" date="2021-11" db="EMBL/GenBank/DDBJ databases">
        <title>Streptomyces corallinus and Kineosporia corallina sp. nov., two new coral-derived marine actinobacteria.</title>
        <authorList>
            <person name="Buangrab K."/>
            <person name="Sutthacheep M."/>
            <person name="Yeemin T."/>
            <person name="Harunari E."/>
            <person name="Igarashi Y."/>
            <person name="Sripreechasak P."/>
            <person name="Kanchanasin P."/>
            <person name="Tanasupawat S."/>
            <person name="Phongsopitanun W."/>
        </authorList>
    </citation>
    <scope>NUCLEOTIDE SEQUENCE</scope>
    <source>
        <strain evidence="3">JCM 31032</strain>
    </source>
</reference>
<feature type="compositionally biased region" description="Acidic residues" evidence="1">
    <location>
        <begin position="85"/>
        <end position="96"/>
    </location>
</feature>
<evidence type="ECO:0000313" key="4">
    <source>
        <dbReference type="Proteomes" id="UP001138997"/>
    </source>
</evidence>
<protein>
    <submittedName>
        <fullName evidence="3">13E12 repeat family protein</fullName>
    </submittedName>
</protein>
<organism evidence="3 4">
    <name type="scientific">Kineosporia babensis</name>
    <dbReference type="NCBI Taxonomy" id="499548"/>
    <lineage>
        <taxon>Bacteria</taxon>
        <taxon>Bacillati</taxon>
        <taxon>Actinomycetota</taxon>
        <taxon>Actinomycetes</taxon>
        <taxon>Kineosporiales</taxon>
        <taxon>Kineosporiaceae</taxon>
        <taxon>Kineosporia</taxon>
    </lineage>
</organism>
<sequence>MSRLSDGTFGAGAFPESESSSEQLDRVLECELLIRQASAMQLEAIAAMVAETASARRGSAAGSGSAAGADSARDVDSGADSGSGADDDGPAGDPEVESASQIGSSRLVSAALAPELTLSPRWAEITVAAARDLVAHLPDIMALFRAGRLDLARAQLISRRMHHPGEGLEWFRPGCWQWLMMQAALVRQAPSTSFAALKKLIDRLLMGLRPADANARHRSARAGRQVRTEVRPDGMAALEAVLPADVVQLIDGVLDAMADAARDTASAAGEPDRRTHEQRRADAFAAIFQALAEGIDIPLVPDPRQYTSADADAAESSDRAGSDFPPAGADDADRTDSTGPAERGYSGTDSGQPAADADADSITEPGCSSCARRARIDRLEASMRAQELENHRSYSSFGLEDLPSGYIPAFWELSRVRQRRGRSVLAVVTLTDATLKGQDDTIAHLQGYGPISADQARLIASAADDVIIVPIGETGPNGLSFPGDQEHEHDAPQANRYRPGTELAREVIARYQTCTYPNCSRPASQCD</sequence>
<feature type="domain" description="DUF222" evidence="2">
    <location>
        <begin position="104"/>
        <end position="290"/>
    </location>
</feature>
<evidence type="ECO:0000256" key="1">
    <source>
        <dbReference type="SAM" id="MobiDB-lite"/>
    </source>
</evidence>
<feature type="non-terminal residue" evidence="3">
    <location>
        <position position="527"/>
    </location>
</feature>
<name>A0A9X1NG13_9ACTN</name>
<dbReference type="Pfam" id="PF02720">
    <property type="entry name" value="DUF222"/>
    <property type="match status" value="1"/>
</dbReference>
<dbReference type="RefSeq" id="WP_231446726.1">
    <property type="nucleotide sequence ID" value="NZ_JAJOMB010000015.1"/>
</dbReference>
<dbReference type="AlphaFoldDB" id="A0A9X1NG13"/>
<evidence type="ECO:0000259" key="2">
    <source>
        <dbReference type="Pfam" id="PF02720"/>
    </source>
</evidence>
<gene>
    <name evidence="3" type="ORF">LR394_25765</name>
</gene>
<feature type="compositionally biased region" description="Low complexity" evidence="1">
    <location>
        <begin position="59"/>
        <end position="70"/>
    </location>
</feature>
<evidence type="ECO:0000313" key="3">
    <source>
        <dbReference type="EMBL" id="MCD5314317.1"/>
    </source>
</evidence>
<dbReference type="Proteomes" id="UP001138997">
    <property type="component" value="Unassembled WGS sequence"/>
</dbReference>
<accession>A0A9X1NG13</accession>